<dbReference type="PROSITE" id="PS51257">
    <property type="entry name" value="PROKAR_LIPOPROTEIN"/>
    <property type="match status" value="1"/>
</dbReference>
<name>A0A0A9Y9T3_LYGHE</name>
<evidence type="ECO:0000313" key="2">
    <source>
        <dbReference type="EMBL" id="JAG27853.1"/>
    </source>
</evidence>
<feature type="chain" id="PRO_5002054782" evidence="1">
    <location>
        <begin position="29"/>
        <end position="194"/>
    </location>
</feature>
<dbReference type="GO" id="GO:0016740">
    <property type="term" value="F:transferase activity"/>
    <property type="evidence" value="ECO:0007669"/>
    <property type="project" value="UniProtKB-KW"/>
</dbReference>
<gene>
    <name evidence="2" type="primary">UGT91C1_1</name>
    <name evidence="2" type="ORF">CM83_21730</name>
</gene>
<protein>
    <submittedName>
        <fullName evidence="2">UDP-glycosyltransferase 91C1</fullName>
    </submittedName>
</protein>
<feature type="signal peptide" evidence="1">
    <location>
        <begin position="1"/>
        <end position="28"/>
    </location>
</feature>
<evidence type="ECO:0000256" key="1">
    <source>
        <dbReference type="SAM" id="SignalP"/>
    </source>
</evidence>
<sequence length="194" mass="20878">MDSGPQRCRGSPSWVLLTSCCPWLPTAAVPAAATCPALFSLFCGSQICMVARYTQLKSKPENSHSCDVGLVPHTYGGGEGVVDNVVGNMANIHRRLNLPGHVEDVVVGCLVHGCELEHPQDGVLHGDDAVLAVPVPRVAWDAHITTRFGVQLVVHDLEHIADSQVGLRNLAGQLHTRLLADLRVMLHYALDTVE</sequence>
<reference evidence="2" key="2">
    <citation type="submission" date="2014-07" db="EMBL/GenBank/DDBJ databases">
        <authorList>
            <person name="Hull J."/>
        </authorList>
    </citation>
    <scope>NUCLEOTIDE SEQUENCE</scope>
</reference>
<dbReference type="EMBL" id="GBHO01015751">
    <property type="protein sequence ID" value="JAG27853.1"/>
    <property type="molecule type" value="Transcribed_RNA"/>
</dbReference>
<proteinExistence type="predicted"/>
<keyword evidence="2" id="KW-0808">Transferase</keyword>
<reference evidence="2" key="1">
    <citation type="journal article" date="2014" name="PLoS ONE">
        <title>Transcriptome-Based Identification of ABC Transporters in the Western Tarnished Plant Bug Lygus hesperus.</title>
        <authorList>
            <person name="Hull J.J."/>
            <person name="Chaney K."/>
            <person name="Geib S.M."/>
            <person name="Fabrick J.A."/>
            <person name="Brent C.S."/>
            <person name="Walsh D."/>
            <person name="Lavine L.C."/>
        </authorList>
    </citation>
    <scope>NUCLEOTIDE SEQUENCE</scope>
</reference>
<dbReference type="AlphaFoldDB" id="A0A0A9Y9T3"/>
<accession>A0A0A9Y9T3</accession>
<keyword evidence="1" id="KW-0732">Signal</keyword>
<organism evidence="2">
    <name type="scientific">Lygus hesperus</name>
    <name type="common">Western plant bug</name>
    <dbReference type="NCBI Taxonomy" id="30085"/>
    <lineage>
        <taxon>Eukaryota</taxon>
        <taxon>Metazoa</taxon>
        <taxon>Ecdysozoa</taxon>
        <taxon>Arthropoda</taxon>
        <taxon>Hexapoda</taxon>
        <taxon>Insecta</taxon>
        <taxon>Pterygota</taxon>
        <taxon>Neoptera</taxon>
        <taxon>Paraneoptera</taxon>
        <taxon>Hemiptera</taxon>
        <taxon>Heteroptera</taxon>
        <taxon>Panheteroptera</taxon>
        <taxon>Cimicomorpha</taxon>
        <taxon>Miridae</taxon>
        <taxon>Mirini</taxon>
        <taxon>Lygus</taxon>
    </lineage>
</organism>